<reference evidence="2" key="1">
    <citation type="submission" date="2022-07" db="EMBL/GenBank/DDBJ databases">
        <title>Phylogenomic reconstructions and comparative analyses of Kickxellomycotina fungi.</title>
        <authorList>
            <person name="Reynolds N.K."/>
            <person name="Stajich J.E."/>
            <person name="Barry K."/>
            <person name="Grigoriev I.V."/>
            <person name="Crous P."/>
            <person name="Smith M.E."/>
        </authorList>
    </citation>
    <scope>NUCLEOTIDE SEQUENCE</scope>
    <source>
        <strain evidence="2">BCRC 34381</strain>
    </source>
</reference>
<name>A0A9W7XST0_9FUNG</name>
<dbReference type="InterPro" id="IPR025124">
    <property type="entry name" value="Gag1-like_clamp"/>
</dbReference>
<evidence type="ECO:0000313" key="3">
    <source>
        <dbReference type="Proteomes" id="UP001143981"/>
    </source>
</evidence>
<evidence type="ECO:0000259" key="1">
    <source>
        <dbReference type="Pfam" id="PF13259"/>
    </source>
</evidence>
<dbReference type="Proteomes" id="UP001143981">
    <property type="component" value="Unassembled WGS sequence"/>
</dbReference>
<dbReference type="AlphaFoldDB" id="A0A9W7XST0"/>
<feature type="domain" description="Gag1-like clamp" evidence="1">
    <location>
        <begin position="46"/>
        <end position="88"/>
    </location>
</feature>
<gene>
    <name evidence="2" type="ORF">LPJ61_006682</name>
</gene>
<dbReference type="EMBL" id="JANBOI010003542">
    <property type="protein sequence ID" value="KAJ1718342.1"/>
    <property type="molecule type" value="Genomic_DNA"/>
</dbReference>
<evidence type="ECO:0000313" key="2">
    <source>
        <dbReference type="EMBL" id="KAJ1718342.1"/>
    </source>
</evidence>
<dbReference type="Pfam" id="PF13259">
    <property type="entry name" value="clamp_Gag1-like"/>
    <property type="match status" value="1"/>
</dbReference>
<organism evidence="2 3">
    <name type="scientific">Coemansia biformis</name>
    <dbReference type="NCBI Taxonomy" id="1286918"/>
    <lineage>
        <taxon>Eukaryota</taxon>
        <taxon>Fungi</taxon>
        <taxon>Fungi incertae sedis</taxon>
        <taxon>Zoopagomycota</taxon>
        <taxon>Kickxellomycotina</taxon>
        <taxon>Kickxellomycetes</taxon>
        <taxon>Kickxellales</taxon>
        <taxon>Kickxellaceae</taxon>
        <taxon>Coemansia</taxon>
    </lineage>
</organism>
<protein>
    <recommendedName>
        <fullName evidence="1">Gag1-like clamp domain-containing protein</fullName>
    </recommendedName>
</protein>
<dbReference type="OrthoDB" id="5576875at2759"/>
<proteinExistence type="predicted"/>
<accession>A0A9W7XST0</accession>
<sequence>MVPASAEIVGREHWLRQNRQWRDAAATSGGDSCSTGCFPLQPKPLSAKNYDYVYQRLVVDRRPLRKPLPLTDVFPVIVFGWNKAGVWPADPTPADPTPAGS</sequence>
<comment type="caution">
    <text evidence="2">The sequence shown here is derived from an EMBL/GenBank/DDBJ whole genome shotgun (WGS) entry which is preliminary data.</text>
</comment>
<keyword evidence="3" id="KW-1185">Reference proteome</keyword>